<evidence type="ECO:0000313" key="2">
    <source>
        <dbReference type="EMBL" id="GFR21880.1"/>
    </source>
</evidence>
<comment type="caution">
    <text evidence="2">The sequence shown here is derived from an EMBL/GenBank/DDBJ whole genome shotgun (WGS) entry which is preliminary data.</text>
</comment>
<organism evidence="2 3">
    <name type="scientific">Trichonephila clavata</name>
    <name type="common">Joro spider</name>
    <name type="synonym">Nephila clavata</name>
    <dbReference type="NCBI Taxonomy" id="2740835"/>
    <lineage>
        <taxon>Eukaryota</taxon>
        <taxon>Metazoa</taxon>
        <taxon>Ecdysozoa</taxon>
        <taxon>Arthropoda</taxon>
        <taxon>Chelicerata</taxon>
        <taxon>Arachnida</taxon>
        <taxon>Araneae</taxon>
        <taxon>Araneomorphae</taxon>
        <taxon>Entelegynae</taxon>
        <taxon>Araneoidea</taxon>
        <taxon>Nephilidae</taxon>
        <taxon>Trichonephila</taxon>
    </lineage>
</organism>
<evidence type="ECO:0000313" key="3">
    <source>
        <dbReference type="Proteomes" id="UP000887116"/>
    </source>
</evidence>
<evidence type="ECO:0000256" key="1">
    <source>
        <dbReference type="SAM" id="MobiDB-lite"/>
    </source>
</evidence>
<feature type="compositionally biased region" description="Polar residues" evidence="1">
    <location>
        <begin position="40"/>
        <end position="56"/>
    </location>
</feature>
<dbReference type="Proteomes" id="UP000887116">
    <property type="component" value="Unassembled WGS sequence"/>
</dbReference>
<name>A0A8X6LTY2_TRICU</name>
<accession>A0A8X6LTY2</accession>
<dbReference type="EMBL" id="BMAO01038010">
    <property type="protein sequence ID" value="GFR21880.1"/>
    <property type="molecule type" value="Genomic_DNA"/>
</dbReference>
<proteinExistence type="predicted"/>
<keyword evidence="3" id="KW-1185">Reference proteome</keyword>
<feature type="region of interest" description="Disordered" evidence="1">
    <location>
        <begin position="40"/>
        <end position="64"/>
    </location>
</feature>
<sequence>MNLEKNLKNCLEIADDKLSRNYEDVEFKITREIQIKSDDSVTTNNQNTNALSSGRNMKQDLSKNSLHSPNVATFLDHRSKFQRFPLKPLWFKAPNIHFMM</sequence>
<dbReference type="OrthoDB" id="10556452at2759"/>
<reference evidence="2" key="1">
    <citation type="submission" date="2020-07" db="EMBL/GenBank/DDBJ databases">
        <title>Multicomponent nature underlies the extraordinary mechanical properties of spider dragline silk.</title>
        <authorList>
            <person name="Kono N."/>
            <person name="Nakamura H."/>
            <person name="Mori M."/>
            <person name="Yoshida Y."/>
            <person name="Ohtoshi R."/>
            <person name="Malay A.D."/>
            <person name="Moran D.A.P."/>
            <person name="Tomita M."/>
            <person name="Numata K."/>
            <person name="Arakawa K."/>
        </authorList>
    </citation>
    <scope>NUCLEOTIDE SEQUENCE</scope>
</reference>
<protein>
    <submittedName>
        <fullName evidence="2">Uncharacterized protein</fullName>
    </submittedName>
</protein>
<gene>
    <name evidence="2" type="ORF">TNCT_342991</name>
</gene>
<dbReference type="AlphaFoldDB" id="A0A8X6LTY2"/>